<reference evidence="2 3" key="1">
    <citation type="submission" date="2020-08" db="EMBL/GenBank/DDBJ databases">
        <title>Genomic Encyclopedia of Type Strains, Phase IV (KMG-IV): sequencing the most valuable type-strain genomes for metagenomic binning, comparative biology and taxonomic classification.</title>
        <authorList>
            <person name="Goeker M."/>
        </authorList>
    </citation>
    <scope>NUCLEOTIDE SEQUENCE [LARGE SCALE GENOMIC DNA]</scope>
    <source>
        <strain evidence="2 3">DSM 29853</strain>
    </source>
</reference>
<gene>
    <name evidence="2" type="ORF">GGR23_000392</name>
</gene>
<dbReference type="EMBL" id="JACIEZ010000001">
    <property type="protein sequence ID" value="MBB4063231.1"/>
    <property type="molecule type" value="Genomic_DNA"/>
</dbReference>
<evidence type="ECO:0000313" key="2">
    <source>
        <dbReference type="EMBL" id="MBB4063231.1"/>
    </source>
</evidence>
<dbReference type="InterPro" id="IPR013321">
    <property type="entry name" value="Arc_rbn_hlx_hlx"/>
</dbReference>
<accession>A0A7W6J3C3</accession>
<evidence type="ECO:0000313" key="3">
    <source>
        <dbReference type="Proteomes" id="UP000528286"/>
    </source>
</evidence>
<dbReference type="InterPro" id="IPR002145">
    <property type="entry name" value="CopG"/>
</dbReference>
<comment type="caution">
    <text evidence="2">The sequence shown here is derived from an EMBL/GenBank/DDBJ whole genome shotgun (WGS) entry which is preliminary data.</text>
</comment>
<keyword evidence="3" id="KW-1185">Reference proteome</keyword>
<protein>
    <submittedName>
        <fullName evidence="2">Putative transcriptional regulator</fullName>
    </submittedName>
</protein>
<dbReference type="Proteomes" id="UP000528286">
    <property type="component" value="Unassembled WGS sequence"/>
</dbReference>
<dbReference type="SUPFAM" id="SSF47598">
    <property type="entry name" value="Ribbon-helix-helix"/>
    <property type="match status" value="1"/>
</dbReference>
<sequence>MAVSVKLCAKIDRRLRALAKQMGCSNHWLMVEAIRRFVEDEEERLGLAREECRQETDRGRALAE</sequence>
<evidence type="ECO:0000259" key="1">
    <source>
        <dbReference type="Pfam" id="PF01402"/>
    </source>
</evidence>
<name>A0A7W6J3C3_9HYPH</name>
<dbReference type="GO" id="GO:0006355">
    <property type="term" value="P:regulation of DNA-templated transcription"/>
    <property type="evidence" value="ECO:0007669"/>
    <property type="project" value="InterPro"/>
</dbReference>
<dbReference type="InterPro" id="IPR010985">
    <property type="entry name" value="Ribbon_hlx_hlx"/>
</dbReference>
<proteinExistence type="predicted"/>
<organism evidence="2 3">
    <name type="scientific">Gellertiella hungarica</name>
    <dbReference type="NCBI Taxonomy" id="1572859"/>
    <lineage>
        <taxon>Bacteria</taxon>
        <taxon>Pseudomonadati</taxon>
        <taxon>Pseudomonadota</taxon>
        <taxon>Alphaproteobacteria</taxon>
        <taxon>Hyphomicrobiales</taxon>
        <taxon>Rhizobiaceae</taxon>
        <taxon>Gellertiella</taxon>
    </lineage>
</organism>
<feature type="domain" description="Ribbon-helix-helix protein CopG" evidence="1">
    <location>
        <begin position="2"/>
        <end position="41"/>
    </location>
</feature>
<dbReference type="RefSeq" id="WP_183364431.1">
    <property type="nucleotide sequence ID" value="NZ_JACIEZ010000001.1"/>
</dbReference>
<dbReference type="AlphaFoldDB" id="A0A7W6J3C3"/>
<dbReference type="Gene3D" id="1.10.1220.10">
    <property type="entry name" value="Met repressor-like"/>
    <property type="match status" value="1"/>
</dbReference>
<dbReference type="Pfam" id="PF01402">
    <property type="entry name" value="RHH_1"/>
    <property type="match status" value="1"/>
</dbReference>